<keyword evidence="2" id="KW-1185">Reference proteome</keyword>
<evidence type="ECO:0000313" key="1">
    <source>
        <dbReference type="EMBL" id="OJJ24017.1"/>
    </source>
</evidence>
<dbReference type="EMBL" id="MLAW01000039">
    <property type="protein sequence ID" value="OJJ24017.1"/>
    <property type="molecule type" value="Genomic_DNA"/>
</dbReference>
<evidence type="ECO:0000313" key="2">
    <source>
        <dbReference type="Proteomes" id="UP000183940"/>
    </source>
</evidence>
<reference evidence="1" key="1">
    <citation type="submission" date="2016-10" db="EMBL/GenBank/DDBJ databases">
        <title>CRISPR-Cas defence system in Roseofilum reptotaenium: evidence of a bacteriophage-cyanobacterium arms race in the coral black band disease.</title>
        <authorList>
            <person name="Buerger P."/>
            <person name="Wood-Charlson E.M."/>
            <person name="Weynberg K.D."/>
            <person name="Willis B."/>
            <person name="Van Oppen M.J."/>
        </authorList>
    </citation>
    <scope>NUCLEOTIDE SEQUENCE [LARGE SCALE GENOMIC DNA]</scope>
    <source>
        <strain evidence="1">AO1-A</strain>
    </source>
</reference>
<name>A0A1L9QN58_9CYAN</name>
<dbReference type="STRING" id="1925591.BI308_18705"/>
<evidence type="ECO:0008006" key="3">
    <source>
        <dbReference type="Google" id="ProtNLM"/>
    </source>
</evidence>
<dbReference type="Proteomes" id="UP000183940">
    <property type="component" value="Unassembled WGS sequence"/>
</dbReference>
<sequence>MPSQNQLTRDQIQRPQLNLLARMEVEGKEIADIKDDDLYDAIENIARNEPVHTLLEIGSFTGQGSTKAFVTGLLENPCKPHLFCIEAVDNLFFELDKRYRDYPQVHCYHGSTVAAEDFPSPDRVSIFYENYPQALEQPSVEILLEWLEQDRNYIKVNDITPHIISIIQQEYKIEHFDVVLIDGSEFTGEIELKQVYGAKIIILDDINTFKNHNNYHRLTTDPGYFAMTYNPSLRNGYAIFYRMDNVSS</sequence>
<gene>
    <name evidence="1" type="ORF">BI308_18705</name>
</gene>
<dbReference type="AlphaFoldDB" id="A0A1L9QN58"/>
<accession>A0A1L9QN58</accession>
<comment type="caution">
    <text evidence="1">The sequence shown here is derived from an EMBL/GenBank/DDBJ whole genome shotgun (WGS) entry which is preliminary data.</text>
</comment>
<protein>
    <recommendedName>
        <fullName evidence="3">Rhamnosyl O-methyltransferase</fullName>
    </recommendedName>
</protein>
<proteinExistence type="predicted"/>
<organism evidence="1 2">
    <name type="scientific">Roseofilum reptotaenium AO1-A</name>
    <dbReference type="NCBI Taxonomy" id="1925591"/>
    <lineage>
        <taxon>Bacteria</taxon>
        <taxon>Bacillati</taxon>
        <taxon>Cyanobacteriota</taxon>
        <taxon>Cyanophyceae</taxon>
        <taxon>Desertifilales</taxon>
        <taxon>Desertifilaceae</taxon>
        <taxon>Roseofilum</taxon>
    </lineage>
</organism>